<evidence type="ECO:0000256" key="1">
    <source>
        <dbReference type="ARBA" id="ARBA00005078"/>
    </source>
</evidence>
<dbReference type="InterPro" id="IPR036371">
    <property type="entry name" value="TPK_B1-bd_sf"/>
</dbReference>
<evidence type="ECO:0000256" key="6">
    <source>
        <dbReference type="ARBA" id="ARBA00022840"/>
    </source>
</evidence>
<dbReference type="PANTHER" id="PTHR13622:SF8">
    <property type="entry name" value="THIAMIN PYROPHOSPHOKINASE 1"/>
    <property type="match status" value="1"/>
</dbReference>
<dbReference type="InterPro" id="IPR016966">
    <property type="entry name" value="Thiamin_pyrophosphokinase_euk"/>
</dbReference>
<sequence length="359" mass="41355">MSREEQKKDLVTEQPDTLVIDPPSDQEYHLIEPFSYLTSSTDSQKQPKLYNHTTTYAKTALLILNQEIHIDLISLWKQSDVVICADGGANRLYQYVNSLEKDTKDEVYAEKDLSYQKGLLSKYIPNYIVGDFDSLDDKIAQFYETHGTKLIPQSSQYLNDFMKSILCIQLHFIYKEQQQQQQQQHQQQQQQQQQGEKNPVWPEIEKENGLSQIWEDDFHEHSTIPIKIYTVSAIGGRFDQTIQSINQLYILHQSSPNLKIFFFTNNEIIFLLYKGVNYVRYPSRSTFSRKGKPIIPPTCGLLPLSDRMVELTTHGLKYDVSNWGSKMTGNVSSSNAIVGETGFVVECSDDIVMNIEIDL</sequence>
<reference evidence="8 9" key="1">
    <citation type="journal article" date="2009" name="Nature">
        <title>Evolution of pathogenicity and sexual reproduction in eight Candida genomes.</title>
        <authorList>
            <person name="Butler G."/>
            <person name="Rasmussen M.D."/>
            <person name="Lin M.F."/>
            <person name="Santos M.A."/>
            <person name="Sakthikumar S."/>
            <person name="Munro C.A."/>
            <person name="Rheinbay E."/>
            <person name="Grabherr M."/>
            <person name="Forche A."/>
            <person name="Reedy J.L."/>
            <person name="Agrafioti I."/>
            <person name="Arnaud M.B."/>
            <person name="Bates S."/>
            <person name="Brown A.J."/>
            <person name="Brunke S."/>
            <person name="Costanzo M.C."/>
            <person name="Fitzpatrick D.A."/>
            <person name="de Groot P.W."/>
            <person name="Harris D."/>
            <person name="Hoyer L.L."/>
            <person name="Hube B."/>
            <person name="Klis F.M."/>
            <person name="Kodira C."/>
            <person name="Lennard N."/>
            <person name="Logue M.E."/>
            <person name="Martin R."/>
            <person name="Neiman A.M."/>
            <person name="Nikolaou E."/>
            <person name="Quail M.A."/>
            <person name="Quinn J."/>
            <person name="Santos M.C."/>
            <person name="Schmitzberger F.F."/>
            <person name="Sherlock G."/>
            <person name="Shah P."/>
            <person name="Silverstein K.A."/>
            <person name="Skrzypek M.S."/>
            <person name="Soll D."/>
            <person name="Staggs R."/>
            <person name="Stansfield I."/>
            <person name="Stumpf M.P."/>
            <person name="Sudbery P.E."/>
            <person name="Srikantha T."/>
            <person name="Zeng Q."/>
            <person name="Berman J."/>
            <person name="Berriman M."/>
            <person name="Heitman J."/>
            <person name="Gow N.A."/>
            <person name="Lorenz M.C."/>
            <person name="Birren B.W."/>
            <person name="Kellis M."/>
            <person name="Cuomo C.A."/>
        </authorList>
    </citation>
    <scope>NUCLEOTIDE SEQUENCE [LARGE SCALE GENOMIC DNA]</scope>
    <source>
        <strain evidence="9">ATCC 11503 / BCRC 21390 / CBS 2605 / JCM 1781 / NBRC 1676 / NRRL YB-4239</strain>
    </source>
</reference>
<dbReference type="VEuPathDB" id="FungiDB:LELG_03867"/>
<keyword evidence="5" id="KW-0418">Kinase</keyword>
<dbReference type="KEGG" id="lel:PVL30_004691"/>
<accession>A5E2N0</accession>
<keyword evidence="4" id="KW-0547">Nucleotide-binding</keyword>
<dbReference type="PIRSF" id="PIRSF031057">
    <property type="entry name" value="Thiamin_pyrophosphokinase"/>
    <property type="match status" value="1"/>
</dbReference>
<evidence type="ECO:0000256" key="3">
    <source>
        <dbReference type="ARBA" id="ARBA00022679"/>
    </source>
</evidence>
<organism evidence="8 9">
    <name type="scientific">Lodderomyces elongisporus (strain ATCC 11503 / CBS 2605 / JCM 1781 / NBRC 1676 / NRRL YB-4239)</name>
    <name type="common">Yeast</name>
    <name type="synonym">Saccharomyces elongisporus</name>
    <dbReference type="NCBI Taxonomy" id="379508"/>
    <lineage>
        <taxon>Eukaryota</taxon>
        <taxon>Fungi</taxon>
        <taxon>Dikarya</taxon>
        <taxon>Ascomycota</taxon>
        <taxon>Saccharomycotina</taxon>
        <taxon>Pichiomycetes</taxon>
        <taxon>Debaryomycetaceae</taxon>
        <taxon>Candida/Lodderomyces clade</taxon>
        <taxon>Lodderomyces</taxon>
    </lineage>
</organism>
<dbReference type="Proteomes" id="UP000001996">
    <property type="component" value="Unassembled WGS sequence"/>
</dbReference>
<dbReference type="InterPro" id="IPR036759">
    <property type="entry name" value="TPK_catalytic_sf"/>
</dbReference>
<keyword evidence="6" id="KW-0067">ATP-binding</keyword>
<dbReference type="eggNOG" id="KOG3153">
    <property type="taxonomic scope" value="Eukaryota"/>
</dbReference>
<keyword evidence="9" id="KW-1185">Reference proteome</keyword>
<name>A5E2N0_LODEL</name>
<gene>
    <name evidence="8" type="ORF">LELG_03867</name>
</gene>
<dbReference type="UniPathway" id="UPA00060">
    <property type="reaction ID" value="UER00597"/>
</dbReference>
<dbReference type="HOGENOM" id="CLU_044237_0_0_1"/>
<dbReference type="InterPro" id="IPR006282">
    <property type="entry name" value="Thi_PPkinase"/>
</dbReference>
<dbReference type="InterPro" id="IPR007371">
    <property type="entry name" value="TPK_catalytic"/>
</dbReference>
<dbReference type="GO" id="GO:0030975">
    <property type="term" value="F:thiamine binding"/>
    <property type="evidence" value="ECO:0007669"/>
    <property type="project" value="InterPro"/>
</dbReference>
<dbReference type="SUPFAM" id="SSF63999">
    <property type="entry name" value="Thiamin pyrophosphokinase, catalytic domain"/>
    <property type="match status" value="1"/>
</dbReference>
<evidence type="ECO:0000256" key="5">
    <source>
        <dbReference type="ARBA" id="ARBA00022777"/>
    </source>
</evidence>
<dbReference type="Gene3D" id="3.40.50.10240">
    <property type="entry name" value="Thiamin pyrophosphokinase, catalytic domain"/>
    <property type="match status" value="1"/>
</dbReference>
<dbReference type="GeneID" id="5231854"/>
<dbReference type="GO" id="GO:0016301">
    <property type="term" value="F:kinase activity"/>
    <property type="evidence" value="ECO:0007669"/>
    <property type="project" value="UniProtKB-KW"/>
</dbReference>
<dbReference type="SMART" id="SM00983">
    <property type="entry name" value="TPK_B1_binding"/>
    <property type="match status" value="1"/>
</dbReference>
<evidence type="ECO:0000256" key="4">
    <source>
        <dbReference type="ARBA" id="ARBA00022741"/>
    </source>
</evidence>
<dbReference type="Pfam" id="PF04263">
    <property type="entry name" value="TPK_catalytic"/>
    <property type="match status" value="1"/>
</dbReference>
<dbReference type="GO" id="GO:0005524">
    <property type="term" value="F:ATP binding"/>
    <property type="evidence" value="ECO:0007669"/>
    <property type="project" value="UniProtKB-KW"/>
</dbReference>
<comment type="similarity">
    <text evidence="2">Belongs to the thiamine pyrophosphokinase family.</text>
</comment>
<dbReference type="PANTHER" id="PTHR13622">
    <property type="entry name" value="THIAMIN PYROPHOSPHOKINASE"/>
    <property type="match status" value="1"/>
</dbReference>
<dbReference type="GO" id="GO:0004788">
    <property type="term" value="F:thiamine diphosphokinase activity"/>
    <property type="evidence" value="ECO:0007669"/>
    <property type="project" value="EnsemblFungi"/>
</dbReference>
<dbReference type="Gene3D" id="2.60.120.320">
    <property type="entry name" value="Thiamin pyrophosphokinase, thiamin-binding domain"/>
    <property type="match status" value="1"/>
</dbReference>
<dbReference type="InParanoid" id="A5E2N0"/>
<dbReference type="OMA" id="TDMCKAL"/>
<comment type="pathway">
    <text evidence="1">Cofactor biosynthesis; thiamine diphosphate biosynthesis; thiamine diphosphate from thiamine: step 1/1.</text>
</comment>
<dbReference type="AlphaFoldDB" id="A5E2N0"/>
<dbReference type="STRING" id="379508.A5E2N0"/>
<evidence type="ECO:0000256" key="2">
    <source>
        <dbReference type="ARBA" id="ARBA00006785"/>
    </source>
</evidence>
<evidence type="ECO:0000259" key="7">
    <source>
        <dbReference type="SMART" id="SM00983"/>
    </source>
</evidence>
<protein>
    <recommendedName>
        <fullName evidence="7">Thiamin pyrophosphokinase thiamin-binding domain-containing protein</fullName>
    </recommendedName>
</protein>
<evidence type="ECO:0000313" key="8">
    <source>
        <dbReference type="EMBL" id="EDK45688.1"/>
    </source>
</evidence>
<dbReference type="OrthoDB" id="25149at2759"/>
<feature type="domain" description="Thiamin pyrophosphokinase thiamin-binding" evidence="7">
    <location>
        <begin position="291"/>
        <end position="353"/>
    </location>
</feature>
<dbReference type="EMBL" id="CH981528">
    <property type="protein sequence ID" value="EDK45688.1"/>
    <property type="molecule type" value="Genomic_DNA"/>
</dbReference>
<proteinExistence type="inferred from homology"/>
<dbReference type="SUPFAM" id="SSF63862">
    <property type="entry name" value="Thiamin pyrophosphokinase, substrate-binding domain"/>
    <property type="match status" value="1"/>
</dbReference>
<dbReference type="GO" id="GO:0006772">
    <property type="term" value="P:thiamine metabolic process"/>
    <property type="evidence" value="ECO:0007669"/>
    <property type="project" value="InterPro"/>
</dbReference>
<dbReference type="GO" id="GO:0009229">
    <property type="term" value="P:thiamine diphosphate biosynthetic process"/>
    <property type="evidence" value="ECO:0007669"/>
    <property type="project" value="UniProtKB-UniPathway"/>
</dbReference>
<dbReference type="Pfam" id="PF04265">
    <property type="entry name" value="TPK_B1_binding"/>
    <property type="match status" value="1"/>
</dbReference>
<dbReference type="InterPro" id="IPR007373">
    <property type="entry name" value="Thiamin_PyroPKinase_B1-bd"/>
</dbReference>
<evidence type="ECO:0000313" key="9">
    <source>
        <dbReference type="Proteomes" id="UP000001996"/>
    </source>
</evidence>
<keyword evidence="3" id="KW-0808">Transferase</keyword>
<dbReference type="FunCoup" id="A5E2N0">
    <property type="interactions" value="273"/>
</dbReference>
<dbReference type="CDD" id="cd07995">
    <property type="entry name" value="TPK"/>
    <property type="match status" value="1"/>
</dbReference>